<evidence type="ECO:0000313" key="3">
    <source>
        <dbReference type="Proteomes" id="UP001168146"/>
    </source>
</evidence>
<dbReference type="EMBL" id="JASUXU010000975">
    <property type="protein sequence ID" value="KAK0295957.1"/>
    <property type="molecule type" value="Genomic_DNA"/>
</dbReference>
<evidence type="ECO:0000256" key="1">
    <source>
        <dbReference type="SAM" id="Phobius"/>
    </source>
</evidence>
<keyword evidence="1" id="KW-0812">Transmembrane</keyword>
<keyword evidence="1" id="KW-1133">Transmembrane helix</keyword>
<feature type="transmembrane region" description="Helical" evidence="1">
    <location>
        <begin position="24"/>
        <end position="42"/>
    </location>
</feature>
<reference evidence="2" key="1">
    <citation type="submission" date="2021-12" db="EMBL/GenBank/DDBJ databases">
        <title>Black yeast isolated from Biological Soil Crust.</title>
        <authorList>
            <person name="Kurbessoian T."/>
        </authorList>
    </citation>
    <scope>NUCLEOTIDE SEQUENCE</scope>
    <source>
        <strain evidence="2">CCFEE 5208</strain>
    </source>
</reference>
<dbReference type="AlphaFoldDB" id="A0AAN6F4M3"/>
<comment type="caution">
    <text evidence="2">The sequence shown here is derived from an EMBL/GenBank/DDBJ whole genome shotgun (WGS) entry which is preliminary data.</text>
</comment>
<organism evidence="2 3">
    <name type="scientific">Friedmanniomyces endolithicus</name>
    <dbReference type="NCBI Taxonomy" id="329885"/>
    <lineage>
        <taxon>Eukaryota</taxon>
        <taxon>Fungi</taxon>
        <taxon>Dikarya</taxon>
        <taxon>Ascomycota</taxon>
        <taxon>Pezizomycotina</taxon>
        <taxon>Dothideomycetes</taxon>
        <taxon>Dothideomycetidae</taxon>
        <taxon>Mycosphaerellales</taxon>
        <taxon>Teratosphaeriaceae</taxon>
        <taxon>Friedmanniomyces</taxon>
    </lineage>
</organism>
<protein>
    <submittedName>
        <fullName evidence="2">Uncharacterized protein</fullName>
    </submittedName>
</protein>
<feature type="non-terminal residue" evidence="2">
    <location>
        <position position="1"/>
    </location>
</feature>
<evidence type="ECO:0000313" key="2">
    <source>
        <dbReference type="EMBL" id="KAK0295957.1"/>
    </source>
</evidence>
<sequence length="54" mass="6026">DELPSEFPDCQSSLADLDCTSIKVFWALLMFGIVAIDKMLLLRDEFAPAPLILL</sequence>
<name>A0AAN6F4M3_9PEZI</name>
<gene>
    <name evidence="2" type="ORF">LTR82_018394</name>
</gene>
<accession>A0AAN6F4M3</accession>
<proteinExistence type="predicted"/>
<dbReference type="Proteomes" id="UP001168146">
    <property type="component" value="Unassembled WGS sequence"/>
</dbReference>
<keyword evidence="1" id="KW-0472">Membrane</keyword>